<dbReference type="InterPro" id="IPR036477">
    <property type="entry name" value="Formyl_transf_N_sf"/>
</dbReference>
<dbReference type="CDD" id="cd08704">
    <property type="entry name" value="Met_tRNA_FMT_C"/>
    <property type="match status" value="1"/>
</dbReference>
<dbReference type="Proteomes" id="UP000886059">
    <property type="component" value="Unassembled WGS sequence"/>
</dbReference>
<protein>
    <recommendedName>
        <fullName evidence="2 5">Methionyl-tRNA formyltransferase</fullName>
        <ecNumber evidence="2 5">2.1.2.9</ecNumber>
    </recommendedName>
</protein>
<dbReference type="InterPro" id="IPR002376">
    <property type="entry name" value="Formyl_transf_N"/>
</dbReference>
<dbReference type="Gene3D" id="3.40.50.12230">
    <property type="match status" value="1"/>
</dbReference>
<dbReference type="InterPro" id="IPR044135">
    <property type="entry name" value="Met-tRNA-FMT_C"/>
</dbReference>
<dbReference type="NCBIfam" id="TIGR00460">
    <property type="entry name" value="fmt"/>
    <property type="match status" value="1"/>
</dbReference>
<evidence type="ECO:0000313" key="8">
    <source>
        <dbReference type="EMBL" id="HHE07330.1"/>
    </source>
</evidence>
<comment type="similarity">
    <text evidence="1 5">Belongs to the Fmt family.</text>
</comment>
<dbReference type="PANTHER" id="PTHR11138:SF5">
    <property type="entry name" value="METHIONYL-TRNA FORMYLTRANSFERASE, MITOCHONDRIAL"/>
    <property type="match status" value="1"/>
</dbReference>
<dbReference type="InterPro" id="IPR011034">
    <property type="entry name" value="Formyl_transferase-like_C_sf"/>
</dbReference>
<name>A0A7C5DBG7_9CHLB</name>
<dbReference type="EMBL" id="DRSK01000002">
    <property type="protein sequence ID" value="HHE07330.1"/>
    <property type="molecule type" value="Genomic_DNA"/>
</dbReference>
<dbReference type="HAMAP" id="MF_00182">
    <property type="entry name" value="Formyl_trans"/>
    <property type="match status" value="1"/>
</dbReference>
<evidence type="ECO:0000259" key="7">
    <source>
        <dbReference type="Pfam" id="PF02911"/>
    </source>
</evidence>
<dbReference type="PANTHER" id="PTHR11138">
    <property type="entry name" value="METHIONYL-TRNA FORMYLTRANSFERASE"/>
    <property type="match status" value="1"/>
</dbReference>
<dbReference type="InterPro" id="IPR005794">
    <property type="entry name" value="Fmt"/>
</dbReference>
<reference evidence="8" key="1">
    <citation type="journal article" date="2020" name="mSystems">
        <title>Genome- and Community-Level Interaction Insights into Carbon Utilization and Element Cycling Functions of Hydrothermarchaeota in Hydrothermal Sediment.</title>
        <authorList>
            <person name="Zhou Z."/>
            <person name="Liu Y."/>
            <person name="Xu W."/>
            <person name="Pan J."/>
            <person name="Luo Z.H."/>
            <person name="Li M."/>
        </authorList>
    </citation>
    <scope>NUCLEOTIDE SEQUENCE [LARGE SCALE GENOMIC DNA]</scope>
    <source>
        <strain evidence="8">HyVt-628</strain>
    </source>
</reference>
<proteinExistence type="inferred from homology"/>
<feature type="binding site" evidence="5">
    <location>
        <begin position="113"/>
        <end position="116"/>
    </location>
    <ligand>
        <name>(6S)-5,6,7,8-tetrahydrofolate</name>
        <dbReference type="ChEBI" id="CHEBI:57453"/>
    </ligand>
</feature>
<comment type="caution">
    <text evidence="8">The sequence shown here is derived from an EMBL/GenBank/DDBJ whole genome shotgun (WGS) entry which is preliminary data.</text>
</comment>
<accession>A0A7C5DBG7</accession>
<dbReference type="GO" id="GO:0004479">
    <property type="term" value="F:methionyl-tRNA formyltransferase activity"/>
    <property type="evidence" value="ECO:0007669"/>
    <property type="project" value="UniProtKB-UniRule"/>
</dbReference>
<evidence type="ECO:0000256" key="2">
    <source>
        <dbReference type="ARBA" id="ARBA00012261"/>
    </source>
</evidence>
<evidence type="ECO:0000256" key="4">
    <source>
        <dbReference type="ARBA" id="ARBA00022917"/>
    </source>
</evidence>
<keyword evidence="3 5" id="KW-0808">Transferase</keyword>
<dbReference type="InterPro" id="IPR041711">
    <property type="entry name" value="Met-tRNA-FMT_N"/>
</dbReference>
<dbReference type="Pfam" id="PF02911">
    <property type="entry name" value="Formyl_trans_C"/>
    <property type="match status" value="1"/>
</dbReference>
<evidence type="ECO:0000256" key="5">
    <source>
        <dbReference type="HAMAP-Rule" id="MF_00182"/>
    </source>
</evidence>
<dbReference type="CDD" id="cd08646">
    <property type="entry name" value="FMT_core_Met-tRNA-FMT_N"/>
    <property type="match status" value="1"/>
</dbReference>
<comment type="function">
    <text evidence="5">Attaches a formyl group to the free amino group of methionyl-tRNA(fMet). The formyl group appears to play a dual role in the initiator identity of N-formylmethionyl-tRNA by promoting its recognition by IF2 and preventing the misappropriation of this tRNA by the elongation apparatus.</text>
</comment>
<sequence length="314" mass="33744">MALRVVFMGTPQFAVPSLRRIAAMAPAFKTVLVVTGADKPRRSKNSPPEPTPVKQSALELGLPVFEADDVTTADFASTVAAAKPDVIVVAAFRILPPAVFELPLLGTFNLHGSLLPAYRGAAPVNWSIINGDVETGVTTFFLRKSVDTGNIITADSTPIGPDENASELLERLAQIGAGTVERTLRMIADGTVTPAKQDETLATKAPKLNRQNTRIDWNLSAQRLHDFIRGLAVKPTAWTTFGGKSFKIYRARPFVNGGATEAPGTLRPDEGRLLVAGLDGWLELLTVQAEGKKAMEADSFARGLRFGDEALRLE</sequence>
<comment type="catalytic activity">
    <reaction evidence="5">
        <text>L-methionyl-tRNA(fMet) + (6R)-10-formyltetrahydrofolate = N-formyl-L-methionyl-tRNA(fMet) + (6S)-5,6,7,8-tetrahydrofolate + H(+)</text>
        <dbReference type="Rhea" id="RHEA:24380"/>
        <dbReference type="Rhea" id="RHEA-COMP:9952"/>
        <dbReference type="Rhea" id="RHEA-COMP:9953"/>
        <dbReference type="ChEBI" id="CHEBI:15378"/>
        <dbReference type="ChEBI" id="CHEBI:57453"/>
        <dbReference type="ChEBI" id="CHEBI:78530"/>
        <dbReference type="ChEBI" id="CHEBI:78844"/>
        <dbReference type="ChEBI" id="CHEBI:195366"/>
        <dbReference type="EC" id="2.1.2.9"/>
    </reaction>
</comment>
<dbReference type="EC" id="2.1.2.9" evidence="2 5"/>
<evidence type="ECO:0000259" key="6">
    <source>
        <dbReference type="Pfam" id="PF00551"/>
    </source>
</evidence>
<dbReference type="InterPro" id="IPR005793">
    <property type="entry name" value="Formyl_trans_C"/>
</dbReference>
<organism evidence="8">
    <name type="scientific">Chlorobaculum parvum</name>
    <dbReference type="NCBI Taxonomy" id="274539"/>
    <lineage>
        <taxon>Bacteria</taxon>
        <taxon>Pseudomonadati</taxon>
        <taxon>Chlorobiota</taxon>
        <taxon>Chlorobiia</taxon>
        <taxon>Chlorobiales</taxon>
        <taxon>Chlorobiaceae</taxon>
        <taxon>Chlorobaculum</taxon>
    </lineage>
</organism>
<dbReference type="AlphaFoldDB" id="A0A7C5DBG7"/>
<dbReference type="SUPFAM" id="SSF53328">
    <property type="entry name" value="Formyltransferase"/>
    <property type="match status" value="1"/>
</dbReference>
<feature type="domain" description="Formyl transferase C-terminal" evidence="7">
    <location>
        <begin position="207"/>
        <end position="304"/>
    </location>
</feature>
<dbReference type="GO" id="GO:0005829">
    <property type="term" value="C:cytosol"/>
    <property type="evidence" value="ECO:0007669"/>
    <property type="project" value="TreeGrafter"/>
</dbReference>
<dbReference type="SUPFAM" id="SSF50486">
    <property type="entry name" value="FMT C-terminal domain-like"/>
    <property type="match status" value="1"/>
</dbReference>
<feature type="domain" description="Formyl transferase N-terminal" evidence="6">
    <location>
        <begin position="4"/>
        <end position="176"/>
    </location>
</feature>
<dbReference type="Pfam" id="PF00551">
    <property type="entry name" value="Formyl_trans_N"/>
    <property type="match status" value="1"/>
</dbReference>
<evidence type="ECO:0000256" key="1">
    <source>
        <dbReference type="ARBA" id="ARBA00010699"/>
    </source>
</evidence>
<evidence type="ECO:0000256" key="3">
    <source>
        <dbReference type="ARBA" id="ARBA00022679"/>
    </source>
</evidence>
<keyword evidence="4 5" id="KW-0648">Protein biosynthesis</keyword>
<gene>
    <name evidence="5" type="primary">fmt</name>
    <name evidence="8" type="ORF">ENL01_00035</name>
</gene>